<dbReference type="InterPro" id="IPR023214">
    <property type="entry name" value="HAD_sf"/>
</dbReference>
<dbReference type="Pfam" id="PF12710">
    <property type="entry name" value="HAD"/>
    <property type="match status" value="1"/>
</dbReference>
<dbReference type="SUPFAM" id="SSF56784">
    <property type="entry name" value="HAD-like"/>
    <property type="match status" value="1"/>
</dbReference>
<dbReference type="NCBIfam" id="TIGR01489">
    <property type="entry name" value="DKMTPPase-SF"/>
    <property type="match status" value="1"/>
</dbReference>
<dbReference type="Gene3D" id="3.90.1470.20">
    <property type="match status" value="1"/>
</dbReference>
<dbReference type="InterPro" id="IPR006384">
    <property type="entry name" value="HAD_hydro_PyrdxlP_Pase-like"/>
</dbReference>
<dbReference type="GO" id="GO:0043716">
    <property type="term" value="F:2-hydroxy-3-keto-5-methylthiopentenyl-1-phosphate phosphatase activity"/>
    <property type="evidence" value="ECO:0007669"/>
    <property type="project" value="UniProtKB-EC"/>
</dbReference>
<evidence type="ECO:0000256" key="2">
    <source>
        <dbReference type="ARBA" id="ARBA00022801"/>
    </source>
</evidence>
<dbReference type="EMBL" id="JBHUME010000005">
    <property type="protein sequence ID" value="MFD2612080.1"/>
    <property type="molecule type" value="Genomic_DNA"/>
</dbReference>
<organism evidence="5 6">
    <name type="scientific">Paenibacillus gansuensis</name>
    <dbReference type="NCBI Taxonomy" id="306542"/>
    <lineage>
        <taxon>Bacteria</taxon>
        <taxon>Bacillati</taxon>
        <taxon>Bacillota</taxon>
        <taxon>Bacilli</taxon>
        <taxon>Bacillales</taxon>
        <taxon>Paenibacillaceae</taxon>
        <taxon>Paenibacillus</taxon>
    </lineage>
</organism>
<dbReference type="EC" id="3.1.3.87" evidence="4"/>
<dbReference type="RefSeq" id="WP_377601296.1">
    <property type="nucleotide sequence ID" value="NZ_JBHUME010000005.1"/>
</dbReference>
<dbReference type="NCBIfam" id="NF007103">
    <property type="entry name" value="PRK09552.1"/>
    <property type="match status" value="1"/>
</dbReference>
<keyword evidence="6" id="KW-1185">Reference proteome</keyword>
<keyword evidence="3 4" id="KW-0486">Methionine biosynthesis</keyword>
<gene>
    <name evidence="4" type="primary">mtnX</name>
    <name evidence="5" type="ORF">ACFSUF_06520</name>
</gene>
<dbReference type="InterPro" id="IPR017718">
    <property type="entry name" value="HAD-SF_hydro_IB_MtnX"/>
</dbReference>
<comment type="pathway">
    <text evidence="4">Amino-acid biosynthesis; L-methionine biosynthesis via salvage pathway; L-methionine from S-methyl-5-thio-alpha-D-ribose 1-phosphate: step 4/6.</text>
</comment>
<evidence type="ECO:0000256" key="3">
    <source>
        <dbReference type="ARBA" id="ARBA00023167"/>
    </source>
</evidence>
<dbReference type="Proteomes" id="UP001597541">
    <property type="component" value="Unassembled WGS sequence"/>
</dbReference>
<accession>A0ABW5PC83</accession>
<dbReference type="PANTHER" id="PTHR28181">
    <property type="entry name" value="UPF0655 PROTEIN YCR015C"/>
    <property type="match status" value="1"/>
</dbReference>
<dbReference type="HAMAP" id="MF_01680">
    <property type="entry name" value="Salvage_MtnX"/>
    <property type="match status" value="1"/>
</dbReference>
<protein>
    <recommendedName>
        <fullName evidence="4">2-hydroxy-3-keto-5-methylthiopentenyl-1-phosphate phosphatase</fullName>
        <shortName evidence="4">HK-MTPenyl-1-P phosphatase</shortName>
        <ecNumber evidence="4">3.1.3.87</ecNumber>
    </recommendedName>
</protein>
<proteinExistence type="inferred from homology"/>
<evidence type="ECO:0000256" key="4">
    <source>
        <dbReference type="HAMAP-Rule" id="MF_01680"/>
    </source>
</evidence>
<comment type="similarity">
    <text evidence="4">Belongs to the HAD-like hydrolase superfamily. MtnX family.</text>
</comment>
<dbReference type="PANTHER" id="PTHR28181:SF2">
    <property type="entry name" value="PHOSPHORIC MONOESTER HYDROLASE"/>
    <property type="match status" value="1"/>
</dbReference>
<sequence>MNNMSTHTEETSVNTGSKQPVLFCDFDGTITENDNILAIMEHFQPEGWKEMVDKLTSKQISLMDCVGSMFRLFPSSMRDEVASFAINNAKIRAGFEELLAYCKEQHIPFLVTSGGIDFFLKPILAPYESSIDRIYCNGSDFSGSHMEILWPHACDAECVNQGCGMCKTSIIRSFASDQYFRILIGDSISDFEGAKIADLVFSRSHLTELCEELQLPHIAFGTFHDVLGHLKKAVTR</sequence>
<dbReference type="InterPro" id="IPR050849">
    <property type="entry name" value="HAD-like_hydrolase_phosphatase"/>
</dbReference>
<evidence type="ECO:0000256" key="1">
    <source>
        <dbReference type="ARBA" id="ARBA00022605"/>
    </source>
</evidence>
<evidence type="ECO:0000313" key="6">
    <source>
        <dbReference type="Proteomes" id="UP001597541"/>
    </source>
</evidence>
<dbReference type="CDD" id="cd07524">
    <property type="entry name" value="HAD_Pase"/>
    <property type="match status" value="1"/>
</dbReference>
<keyword evidence="1 4" id="KW-0028">Amino-acid biosynthesis</keyword>
<comment type="caution">
    <text evidence="5">The sequence shown here is derived from an EMBL/GenBank/DDBJ whole genome shotgun (WGS) entry which is preliminary data.</text>
</comment>
<dbReference type="NCBIfam" id="TIGR01488">
    <property type="entry name" value="HAD-SF-IB"/>
    <property type="match status" value="1"/>
</dbReference>
<comment type="catalytic activity">
    <reaction evidence="4">
        <text>2-hydroxy-5-methylsulfanyl-3-oxopent-1-enyl phosphate + H2O = 1,2-dihydroxy-5-(methylsulfanyl)pent-1-en-3-one + phosphate</text>
        <dbReference type="Rhea" id="RHEA:14481"/>
        <dbReference type="ChEBI" id="CHEBI:15377"/>
        <dbReference type="ChEBI" id="CHEBI:43474"/>
        <dbReference type="ChEBI" id="CHEBI:49252"/>
        <dbReference type="ChEBI" id="CHEBI:59505"/>
        <dbReference type="EC" id="3.1.3.87"/>
    </reaction>
</comment>
<evidence type="ECO:0000313" key="5">
    <source>
        <dbReference type="EMBL" id="MFD2612080.1"/>
    </source>
</evidence>
<keyword evidence="2 4" id="KW-0378">Hydrolase</keyword>
<dbReference type="InterPro" id="IPR036412">
    <property type="entry name" value="HAD-like_sf"/>
</dbReference>
<dbReference type="Gene3D" id="3.40.50.1000">
    <property type="entry name" value="HAD superfamily/HAD-like"/>
    <property type="match status" value="1"/>
</dbReference>
<comment type="function">
    <text evidence="4">Dephosphorylates 2-hydroxy-3-keto-5-methylthiopentenyl-1-phosphate (HK-MTPenyl-1-P) yielding 1,2-dihydroxy-3-keto-5-methylthiopentene (DHK-MTPene).</text>
</comment>
<reference evidence="6" key="1">
    <citation type="journal article" date="2019" name="Int. J. Syst. Evol. Microbiol.">
        <title>The Global Catalogue of Microorganisms (GCM) 10K type strain sequencing project: providing services to taxonomists for standard genome sequencing and annotation.</title>
        <authorList>
            <consortium name="The Broad Institute Genomics Platform"/>
            <consortium name="The Broad Institute Genome Sequencing Center for Infectious Disease"/>
            <person name="Wu L."/>
            <person name="Ma J."/>
        </authorList>
    </citation>
    <scope>NUCLEOTIDE SEQUENCE [LARGE SCALE GENOMIC DNA]</scope>
    <source>
        <strain evidence="6">KCTC 3950</strain>
    </source>
</reference>
<name>A0ABW5PC83_9BACL</name>